<proteinExistence type="inferred from homology"/>
<dbReference type="PANTHER" id="PTHR10291:SF0">
    <property type="entry name" value="DEHYDRODOLICHYL DIPHOSPHATE SYNTHASE 2"/>
    <property type="match status" value="1"/>
</dbReference>
<dbReference type="InterPro" id="IPR036424">
    <property type="entry name" value="UPP_synth-like_sf"/>
</dbReference>
<dbReference type="EMBL" id="JANGAB010000002">
    <property type="protein sequence ID" value="MCQ4949060.1"/>
    <property type="molecule type" value="Genomic_DNA"/>
</dbReference>
<evidence type="ECO:0000256" key="2">
    <source>
        <dbReference type="HAMAP-Rule" id="MF_01139"/>
    </source>
</evidence>
<comment type="cofactor">
    <cofactor evidence="2">
        <name>Mg(2+)</name>
        <dbReference type="ChEBI" id="CHEBI:18420"/>
    </cofactor>
    <text evidence="2">Binds 2 magnesium ions per subunit.</text>
</comment>
<feature type="binding site" evidence="2">
    <location>
        <begin position="28"/>
        <end position="31"/>
    </location>
    <ligand>
        <name>substrate</name>
    </ligand>
</feature>
<dbReference type="InterPro" id="IPR001441">
    <property type="entry name" value="UPP_synth-like"/>
</dbReference>
<feature type="binding site" evidence="2">
    <location>
        <position position="27"/>
    </location>
    <ligand>
        <name>Mg(2+)</name>
        <dbReference type="ChEBI" id="CHEBI:18420"/>
    </ligand>
</feature>
<feature type="binding site" evidence="2">
    <location>
        <position position="40"/>
    </location>
    <ligand>
        <name>substrate</name>
    </ligand>
</feature>
<dbReference type="GO" id="GO:0000287">
    <property type="term" value="F:magnesium ion binding"/>
    <property type="evidence" value="ECO:0007669"/>
    <property type="project" value="UniProtKB-UniRule"/>
</dbReference>
<dbReference type="SUPFAM" id="SSF64005">
    <property type="entry name" value="Undecaprenyl diphosphate synthase"/>
    <property type="match status" value="1"/>
</dbReference>
<evidence type="ECO:0000313" key="4">
    <source>
        <dbReference type="Proteomes" id="UP001205063"/>
    </source>
</evidence>
<dbReference type="AlphaFoldDB" id="A0AAW5KCJ5"/>
<dbReference type="GO" id="GO:0016094">
    <property type="term" value="P:polyprenol biosynthetic process"/>
    <property type="evidence" value="ECO:0007669"/>
    <property type="project" value="TreeGrafter"/>
</dbReference>
<feature type="active site" description="Proton acceptor" evidence="2">
    <location>
        <position position="75"/>
    </location>
</feature>
<name>A0AAW5KCJ5_9FIRM</name>
<reference evidence="3" key="1">
    <citation type="submission" date="2022-06" db="EMBL/GenBank/DDBJ databases">
        <title>Isolation of gut microbiota from human fecal samples.</title>
        <authorList>
            <person name="Pamer E.G."/>
            <person name="Barat B."/>
            <person name="Waligurski E."/>
            <person name="Medina S."/>
            <person name="Paddock L."/>
            <person name="Mostad J."/>
        </authorList>
    </citation>
    <scope>NUCLEOTIDE SEQUENCE</scope>
    <source>
        <strain evidence="3">DFI.7.96</strain>
    </source>
</reference>
<dbReference type="Pfam" id="PF01255">
    <property type="entry name" value="Prenyltransf"/>
    <property type="match status" value="1"/>
</dbReference>
<dbReference type="FunFam" id="3.40.1180.10:FF:000001">
    <property type="entry name" value="(2E,6E)-farnesyl-diphosphate-specific ditrans,polycis-undecaprenyl-diphosphate synthase"/>
    <property type="match status" value="1"/>
</dbReference>
<accession>A0AAW5KCJ5</accession>
<feature type="binding site" evidence="2">
    <location>
        <position position="78"/>
    </location>
    <ligand>
        <name>substrate</name>
    </ligand>
</feature>
<dbReference type="Proteomes" id="UP001205063">
    <property type="component" value="Unassembled WGS sequence"/>
</dbReference>
<dbReference type="EC" id="2.5.1.-" evidence="2"/>
<dbReference type="HAMAP" id="MF_01139">
    <property type="entry name" value="ISPT"/>
    <property type="match status" value="1"/>
</dbReference>
<keyword evidence="2" id="KW-0479">Metal-binding</keyword>
<feature type="binding site" evidence="2">
    <location>
        <position position="213"/>
    </location>
    <ligand>
        <name>Mg(2+)</name>
        <dbReference type="ChEBI" id="CHEBI:18420"/>
    </ligand>
</feature>
<organism evidence="3 4">
    <name type="scientific">Bittarella massiliensis</name>
    <name type="common">ex Durand et al. 2017</name>
    <dbReference type="NCBI Taxonomy" id="1720313"/>
    <lineage>
        <taxon>Bacteria</taxon>
        <taxon>Bacillati</taxon>
        <taxon>Bacillota</taxon>
        <taxon>Clostridia</taxon>
        <taxon>Eubacteriales</taxon>
        <taxon>Oscillospiraceae</taxon>
        <taxon>Bittarella (ex Durand et al. 2017)</taxon>
    </lineage>
</organism>
<dbReference type="NCBIfam" id="TIGR00055">
    <property type="entry name" value="uppS"/>
    <property type="match status" value="1"/>
</dbReference>
<keyword evidence="2" id="KW-0460">Magnesium</keyword>
<dbReference type="PROSITE" id="PS01066">
    <property type="entry name" value="UPP_SYNTHASE"/>
    <property type="match status" value="1"/>
</dbReference>
<comment type="caution">
    <text evidence="3">The sequence shown here is derived from an EMBL/GenBank/DDBJ whole genome shotgun (WGS) entry which is preliminary data.</text>
</comment>
<feature type="binding site" evidence="2">
    <location>
        <position position="44"/>
    </location>
    <ligand>
        <name>substrate</name>
    </ligand>
</feature>
<feature type="binding site" evidence="2">
    <location>
        <begin position="200"/>
        <end position="202"/>
    </location>
    <ligand>
        <name>substrate</name>
    </ligand>
</feature>
<comment type="subunit">
    <text evidence="2">Homodimer.</text>
</comment>
<feature type="binding site" evidence="2">
    <location>
        <position position="32"/>
    </location>
    <ligand>
        <name>substrate</name>
    </ligand>
</feature>
<evidence type="ECO:0000256" key="1">
    <source>
        <dbReference type="ARBA" id="ARBA00022679"/>
    </source>
</evidence>
<feature type="binding site" evidence="2">
    <location>
        <begin position="72"/>
        <end position="74"/>
    </location>
    <ligand>
        <name>substrate</name>
    </ligand>
</feature>
<protein>
    <recommendedName>
        <fullName evidence="2">Isoprenyl transferase</fullName>
        <ecNumber evidence="2">2.5.1.-</ecNumber>
    </recommendedName>
</protein>
<dbReference type="NCBIfam" id="NF011405">
    <property type="entry name" value="PRK14830.1"/>
    <property type="match status" value="1"/>
</dbReference>
<comment type="similarity">
    <text evidence="2">Belongs to the UPP synthase family.</text>
</comment>
<dbReference type="CDD" id="cd00475">
    <property type="entry name" value="Cis_IPPS"/>
    <property type="match status" value="1"/>
</dbReference>
<feature type="binding site" evidence="2">
    <location>
        <position position="194"/>
    </location>
    <ligand>
        <name>substrate</name>
    </ligand>
</feature>
<sequence length="246" mass="28437">MFFQKKKRLLAKPDFDNLPQHIGFIMDGNGRWAKRRGLPRSAGHRAGAKTFRDMVRYCKDIGIKNMTVYAFSTENWKRPKEEVEAIMDLLRSYLKDAFDHREEEVRCLILGDTAPLAPDIVALIKKLEDESRDCKQMTLNIALNYGGRAEITHAVRELAGQVQRGELAPEEITENAISEHLYTAGQPDPDLIIRPSGEYRTSNFLLWQSAYSELVFMDVLWPDFTRRDLDRAILEYQNRDRRFGGV</sequence>
<comment type="function">
    <text evidence="2">Catalyzes the condensation of isopentenyl diphosphate (IPP) with allylic pyrophosphates generating different type of terpenoids.</text>
</comment>
<dbReference type="PANTHER" id="PTHR10291">
    <property type="entry name" value="DEHYDRODOLICHYL DIPHOSPHATE SYNTHASE FAMILY MEMBER"/>
    <property type="match status" value="1"/>
</dbReference>
<feature type="active site" evidence="2">
    <location>
        <position position="27"/>
    </location>
</feature>
<gene>
    <name evidence="3" type="ORF">NE646_05200</name>
</gene>
<dbReference type="Gene3D" id="3.40.1180.10">
    <property type="entry name" value="Decaprenyl diphosphate synthase-like"/>
    <property type="match status" value="1"/>
</dbReference>
<keyword evidence="1 2" id="KW-0808">Transferase</keyword>
<feature type="binding site" evidence="2">
    <location>
        <position position="76"/>
    </location>
    <ligand>
        <name>substrate</name>
    </ligand>
</feature>
<evidence type="ECO:0000313" key="3">
    <source>
        <dbReference type="EMBL" id="MCQ4949060.1"/>
    </source>
</evidence>
<dbReference type="GO" id="GO:0045547">
    <property type="term" value="F:ditrans,polycis-polyprenyl diphosphate synthase [(2E,6E)-farnesyl diphosphate specific] activity"/>
    <property type="evidence" value="ECO:0007669"/>
    <property type="project" value="TreeGrafter"/>
</dbReference>
<dbReference type="InterPro" id="IPR018520">
    <property type="entry name" value="UPP_synth-like_CS"/>
</dbReference>